<dbReference type="EMBL" id="SOIZ01000023">
    <property type="protein sequence ID" value="TET64888.1"/>
    <property type="molecule type" value="Genomic_DNA"/>
</dbReference>
<dbReference type="Proteomes" id="UP000319130">
    <property type="component" value="Unassembled WGS sequence"/>
</dbReference>
<dbReference type="InterPro" id="IPR035906">
    <property type="entry name" value="MetI-like_sf"/>
</dbReference>
<evidence type="ECO:0000256" key="6">
    <source>
        <dbReference type="ARBA" id="ARBA00023136"/>
    </source>
</evidence>
<keyword evidence="4 7" id="KW-0812">Transmembrane</keyword>
<keyword evidence="5 7" id="KW-1133">Transmembrane helix</keyword>
<feature type="non-terminal residue" evidence="8">
    <location>
        <position position="123"/>
    </location>
</feature>
<dbReference type="PANTHER" id="PTHR43005:SF1">
    <property type="entry name" value="SPERMIDINE_PUTRESCINE TRANSPORT SYSTEM PERMEASE PROTEIN"/>
    <property type="match status" value="1"/>
</dbReference>
<feature type="transmembrane region" description="Helical" evidence="7">
    <location>
        <begin position="21"/>
        <end position="44"/>
    </location>
</feature>
<evidence type="ECO:0000256" key="2">
    <source>
        <dbReference type="ARBA" id="ARBA00022448"/>
    </source>
</evidence>
<evidence type="ECO:0000256" key="5">
    <source>
        <dbReference type="ARBA" id="ARBA00022989"/>
    </source>
</evidence>
<comment type="caution">
    <text evidence="8">The sequence shown here is derived from an EMBL/GenBank/DDBJ whole genome shotgun (WGS) entry which is preliminary data.</text>
</comment>
<organism evidence="8 9">
    <name type="scientific">Aerophobetes bacterium</name>
    <dbReference type="NCBI Taxonomy" id="2030807"/>
    <lineage>
        <taxon>Bacteria</taxon>
        <taxon>Candidatus Aerophobota</taxon>
    </lineage>
</organism>
<evidence type="ECO:0000313" key="8">
    <source>
        <dbReference type="EMBL" id="TET64888.1"/>
    </source>
</evidence>
<dbReference type="PANTHER" id="PTHR43005">
    <property type="entry name" value="BLR7065 PROTEIN"/>
    <property type="match status" value="1"/>
</dbReference>
<comment type="subcellular location">
    <subcellularLocation>
        <location evidence="1">Cell membrane</location>
        <topology evidence="1">Multi-pass membrane protein</topology>
    </subcellularLocation>
</comment>
<evidence type="ECO:0000313" key="9">
    <source>
        <dbReference type="Proteomes" id="UP000319130"/>
    </source>
</evidence>
<feature type="transmembrane region" description="Helical" evidence="7">
    <location>
        <begin position="85"/>
        <end position="107"/>
    </location>
</feature>
<evidence type="ECO:0000256" key="4">
    <source>
        <dbReference type="ARBA" id="ARBA00022692"/>
    </source>
</evidence>
<dbReference type="Gene3D" id="1.10.3720.10">
    <property type="entry name" value="MetI-like"/>
    <property type="match status" value="1"/>
</dbReference>
<dbReference type="AlphaFoldDB" id="A0A523WCY1"/>
<dbReference type="SUPFAM" id="SSF161098">
    <property type="entry name" value="MetI-like"/>
    <property type="match status" value="1"/>
</dbReference>
<evidence type="ECO:0000256" key="1">
    <source>
        <dbReference type="ARBA" id="ARBA00004651"/>
    </source>
</evidence>
<keyword evidence="6 7" id="KW-0472">Membrane</keyword>
<gene>
    <name evidence="8" type="ORF">E3J48_00480</name>
</gene>
<accession>A0A523WCY1</accession>
<keyword evidence="3" id="KW-1003">Cell membrane</keyword>
<proteinExistence type="predicted"/>
<name>A0A523WCY1_UNCAE</name>
<dbReference type="GO" id="GO:0005886">
    <property type="term" value="C:plasma membrane"/>
    <property type="evidence" value="ECO:0007669"/>
    <property type="project" value="UniProtKB-SubCell"/>
</dbReference>
<evidence type="ECO:0000256" key="7">
    <source>
        <dbReference type="SAM" id="Phobius"/>
    </source>
</evidence>
<reference evidence="8 9" key="1">
    <citation type="submission" date="2019-03" db="EMBL/GenBank/DDBJ databases">
        <title>Metabolic potential of uncultured bacteria and archaea associated with petroleum seepage in deep-sea sediments.</title>
        <authorList>
            <person name="Dong X."/>
            <person name="Hubert C."/>
        </authorList>
    </citation>
    <scope>NUCLEOTIDE SEQUENCE [LARGE SCALE GENOMIC DNA]</scope>
    <source>
        <strain evidence="8">E29_bin52</strain>
    </source>
</reference>
<protein>
    <submittedName>
        <fullName evidence="8">Sugar ABC transporter permease</fullName>
    </submittedName>
</protein>
<evidence type="ECO:0000256" key="3">
    <source>
        <dbReference type="ARBA" id="ARBA00022475"/>
    </source>
</evidence>
<keyword evidence="2" id="KW-0813">Transport</keyword>
<sequence length="123" mass="14586">MRERVTVEARRTFWRILAADRYIKWFLVLPLLVVLSCFMFYPLFYSLYMSFHEYVLRAPPLFIGPENYRVILHDREFWQAMGRTFYVLAVCIAVELSLGMGIALLLNREFKGQNTIRGLCLLP</sequence>